<evidence type="ECO:0000259" key="3">
    <source>
        <dbReference type="Pfam" id="PF14988"/>
    </source>
</evidence>
<dbReference type="Proteomes" id="UP000006813">
    <property type="component" value="Unassembled WGS sequence"/>
</dbReference>
<reference evidence="4 5" key="1">
    <citation type="journal article" date="2011" name="Nature">
        <title>Genome sequencing reveals insights into physiology and longevity of the naked mole rat.</title>
        <authorList>
            <person name="Kim E.B."/>
            <person name="Fang X."/>
            <person name="Fushan A.A."/>
            <person name="Huang Z."/>
            <person name="Lobanov A.V."/>
            <person name="Han L."/>
            <person name="Marino S.M."/>
            <person name="Sun X."/>
            <person name="Turanov A.A."/>
            <person name="Yang P."/>
            <person name="Yim S.H."/>
            <person name="Zhao X."/>
            <person name="Kasaikina M.V."/>
            <person name="Stoletzki N."/>
            <person name="Peng C."/>
            <person name="Polak P."/>
            <person name="Xiong Z."/>
            <person name="Kiezun A."/>
            <person name="Zhu Y."/>
            <person name="Chen Y."/>
            <person name="Kryukov G.V."/>
            <person name="Zhang Q."/>
            <person name="Peshkin L."/>
            <person name="Yang L."/>
            <person name="Bronson R.T."/>
            <person name="Buffenstein R."/>
            <person name="Wang B."/>
            <person name="Han C."/>
            <person name="Li Q."/>
            <person name="Chen L."/>
            <person name="Zhao W."/>
            <person name="Sunyaev S.R."/>
            <person name="Park T.J."/>
            <person name="Zhang G."/>
            <person name="Wang J."/>
            <person name="Gladyshev V.N."/>
        </authorList>
    </citation>
    <scope>NUCLEOTIDE SEQUENCE [LARGE SCALE GENOMIC DNA]</scope>
</reference>
<feature type="region of interest" description="Disordered" evidence="2">
    <location>
        <begin position="268"/>
        <end position="312"/>
    </location>
</feature>
<sequence>MTPKKREPSAGRRAAGQDAEPPLSERSQYLQRQYALLSEQLKACEECVDRVLRENAFLDSEEQRLREENRLYASYVSAHAQRCAQAVVGLDEQNRVDLAQIHGKRAELASLYREREDGLSAQLLDMEARAAQMVQQVQELQPYKELQLEQLARIRALERELLHVRMEHTQLLHREKCRFFEDKAAFERDARQSVQTLARRAERDAARALIAHTQAIKADNGRLRQELLHLLHRAQLLRDTQHQLLQQREHLRREHEDTRSLARVHSWLRRGSGGPPLWQPPAPSRPTSRPGSYAPTGPSQAASRAPSVAQSRAVSQYLVANGVTRRL</sequence>
<feature type="domain" description="DUF4515" evidence="3">
    <location>
        <begin position="68"/>
        <end position="256"/>
    </location>
</feature>
<dbReference type="AlphaFoldDB" id="G5AWE9"/>
<gene>
    <name evidence="4" type="ORF">GW7_21485</name>
</gene>
<dbReference type="EMBL" id="JH167268">
    <property type="protein sequence ID" value="EHB01356.1"/>
    <property type="molecule type" value="Genomic_DNA"/>
</dbReference>
<evidence type="ECO:0000256" key="1">
    <source>
        <dbReference type="ARBA" id="ARBA00023054"/>
    </source>
</evidence>
<evidence type="ECO:0000313" key="5">
    <source>
        <dbReference type="Proteomes" id="UP000006813"/>
    </source>
</evidence>
<dbReference type="PANTHER" id="PTHR14845:SF4">
    <property type="entry name" value="COILED-COIL DOMAIN-CONTAINING PROTEIN 166"/>
    <property type="match status" value="1"/>
</dbReference>
<protein>
    <recommendedName>
        <fullName evidence="3">DUF4515 domain-containing protein</fullName>
    </recommendedName>
</protein>
<dbReference type="PANTHER" id="PTHR14845">
    <property type="entry name" value="COILED-COIL DOMAIN-CONTAINING 166"/>
    <property type="match status" value="1"/>
</dbReference>
<evidence type="ECO:0000313" key="4">
    <source>
        <dbReference type="EMBL" id="EHB01356.1"/>
    </source>
</evidence>
<dbReference type="eggNOG" id="ENOG502RXQ4">
    <property type="taxonomic scope" value="Eukaryota"/>
</dbReference>
<feature type="region of interest" description="Disordered" evidence="2">
    <location>
        <begin position="1"/>
        <end position="26"/>
    </location>
</feature>
<accession>G5AWE9</accession>
<dbReference type="InParanoid" id="G5AWE9"/>
<proteinExistence type="predicted"/>
<keyword evidence="1" id="KW-0175">Coiled coil</keyword>
<evidence type="ECO:0000256" key="2">
    <source>
        <dbReference type="SAM" id="MobiDB-lite"/>
    </source>
</evidence>
<dbReference type="InterPro" id="IPR032777">
    <property type="entry name" value="DUF4515"/>
</dbReference>
<feature type="compositionally biased region" description="Basic and acidic residues" evidence="2">
    <location>
        <begin position="1"/>
        <end position="10"/>
    </location>
</feature>
<name>G5AWE9_HETGA</name>
<feature type="compositionally biased region" description="Polar residues" evidence="2">
    <location>
        <begin position="297"/>
        <end position="312"/>
    </location>
</feature>
<organism evidence="4 5">
    <name type="scientific">Heterocephalus glaber</name>
    <name type="common">Naked mole rat</name>
    <dbReference type="NCBI Taxonomy" id="10181"/>
    <lineage>
        <taxon>Eukaryota</taxon>
        <taxon>Metazoa</taxon>
        <taxon>Chordata</taxon>
        <taxon>Craniata</taxon>
        <taxon>Vertebrata</taxon>
        <taxon>Euteleostomi</taxon>
        <taxon>Mammalia</taxon>
        <taxon>Eutheria</taxon>
        <taxon>Euarchontoglires</taxon>
        <taxon>Glires</taxon>
        <taxon>Rodentia</taxon>
        <taxon>Hystricomorpha</taxon>
        <taxon>Bathyergidae</taxon>
        <taxon>Heterocephalus</taxon>
    </lineage>
</organism>
<dbReference type="Pfam" id="PF14988">
    <property type="entry name" value="DUF4515"/>
    <property type="match status" value="1"/>
</dbReference>